<feature type="coiled-coil region" evidence="3">
    <location>
        <begin position="159"/>
        <end position="194"/>
    </location>
</feature>
<comment type="caution">
    <text evidence="5">The sequence shown here is derived from an EMBL/GenBank/DDBJ whole genome shotgun (WGS) entry which is preliminary data.</text>
</comment>
<dbReference type="InterPro" id="IPR050836">
    <property type="entry name" value="SDS22/Internalin_LRR"/>
</dbReference>
<dbReference type="Proteomes" id="UP001557470">
    <property type="component" value="Unassembled WGS sequence"/>
</dbReference>
<dbReference type="InterPro" id="IPR032675">
    <property type="entry name" value="LRR_dom_sf"/>
</dbReference>
<dbReference type="PANTHER" id="PTHR46652">
    <property type="entry name" value="LEUCINE-RICH REPEAT AND IQ DOMAIN-CONTAINING PROTEIN 1-RELATED"/>
    <property type="match status" value="1"/>
</dbReference>
<dbReference type="PANTHER" id="PTHR46652:SF7">
    <property type="entry name" value="LEUCINE-RICH REPEAT AND IQ DOMAIN-CONTAINING PROTEIN 1"/>
    <property type="match status" value="1"/>
</dbReference>
<feature type="region of interest" description="Disordered" evidence="4">
    <location>
        <begin position="22"/>
        <end position="42"/>
    </location>
</feature>
<evidence type="ECO:0000256" key="4">
    <source>
        <dbReference type="SAM" id="MobiDB-lite"/>
    </source>
</evidence>
<evidence type="ECO:0000256" key="1">
    <source>
        <dbReference type="ARBA" id="ARBA00022614"/>
    </source>
</evidence>
<feature type="region of interest" description="Disordered" evidence="4">
    <location>
        <begin position="953"/>
        <end position="984"/>
    </location>
</feature>
<gene>
    <name evidence="5" type="ORF">UPYG_G00269400</name>
</gene>
<feature type="region of interest" description="Disordered" evidence="4">
    <location>
        <begin position="1080"/>
        <end position="1101"/>
    </location>
</feature>
<dbReference type="SUPFAM" id="SSF52058">
    <property type="entry name" value="L domain-like"/>
    <property type="match status" value="1"/>
</dbReference>
<feature type="compositionally biased region" description="Low complexity" evidence="4">
    <location>
        <begin position="434"/>
        <end position="466"/>
    </location>
</feature>
<dbReference type="SMART" id="SM00365">
    <property type="entry name" value="LRR_SD22"/>
    <property type="match status" value="3"/>
</dbReference>
<evidence type="ECO:0000313" key="6">
    <source>
        <dbReference type="Proteomes" id="UP001557470"/>
    </source>
</evidence>
<proteinExistence type="predicted"/>
<dbReference type="InterPro" id="IPR000048">
    <property type="entry name" value="IQ_motif_EF-hand-BS"/>
</dbReference>
<feature type="compositionally biased region" description="Polar residues" evidence="4">
    <location>
        <begin position="1401"/>
        <end position="1415"/>
    </location>
</feature>
<feature type="compositionally biased region" description="Basic and acidic residues" evidence="4">
    <location>
        <begin position="1337"/>
        <end position="1351"/>
    </location>
</feature>
<accession>A0ABD0WF97</accession>
<dbReference type="PROSITE" id="PS51450">
    <property type="entry name" value="LRR"/>
    <property type="match status" value="5"/>
</dbReference>
<dbReference type="InterPro" id="IPR001611">
    <property type="entry name" value="Leu-rich_rpt"/>
</dbReference>
<feature type="region of interest" description="Disordered" evidence="4">
    <location>
        <begin position="491"/>
        <end position="513"/>
    </location>
</feature>
<feature type="region of interest" description="Disordered" evidence="4">
    <location>
        <begin position="1332"/>
        <end position="1351"/>
    </location>
</feature>
<dbReference type="Pfam" id="PF00612">
    <property type="entry name" value="IQ"/>
    <property type="match status" value="3"/>
</dbReference>
<keyword evidence="6" id="KW-1185">Reference proteome</keyword>
<feature type="compositionally biased region" description="Basic residues" evidence="4">
    <location>
        <begin position="493"/>
        <end position="508"/>
    </location>
</feature>
<dbReference type="Gene3D" id="3.80.10.10">
    <property type="entry name" value="Ribonuclease Inhibitor"/>
    <property type="match status" value="2"/>
</dbReference>
<dbReference type="PROSITE" id="PS50096">
    <property type="entry name" value="IQ"/>
    <property type="match status" value="2"/>
</dbReference>
<name>A0ABD0WF97_UMBPY</name>
<evidence type="ECO:0000256" key="3">
    <source>
        <dbReference type="SAM" id="Coils"/>
    </source>
</evidence>
<feature type="region of interest" description="Disordered" evidence="4">
    <location>
        <begin position="998"/>
        <end position="1024"/>
    </location>
</feature>
<feature type="coiled-coil region" evidence="3">
    <location>
        <begin position="236"/>
        <end position="270"/>
    </location>
</feature>
<dbReference type="EMBL" id="JAGEUA010000008">
    <property type="protein sequence ID" value="KAL0968633.1"/>
    <property type="molecule type" value="Genomic_DNA"/>
</dbReference>
<feature type="compositionally biased region" description="Basic and acidic residues" evidence="4">
    <location>
        <begin position="308"/>
        <end position="389"/>
    </location>
</feature>
<reference evidence="5 6" key="1">
    <citation type="submission" date="2024-06" db="EMBL/GenBank/DDBJ databases">
        <authorList>
            <person name="Pan Q."/>
            <person name="Wen M."/>
            <person name="Jouanno E."/>
            <person name="Zahm M."/>
            <person name="Klopp C."/>
            <person name="Cabau C."/>
            <person name="Louis A."/>
            <person name="Berthelot C."/>
            <person name="Parey E."/>
            <person name="Roest Crollius H."/>
            <person name="Montfort J."/>
            <person name="Robinson-Rechavi M."/>
            <person name="Bouchez O."/>
            <person name="Lampietro C."/>
            <person name="Lopez Roques C."/>
            <person name="Donnadieu C."/>
            <person name="Postlethwait J."/>
            <person name="Bobe J."/>
            <person name="Verreycken H."/>
            <person name="Guiguen Y."/>
        </authorList>
    </citation>
    <scope>NUCLEOTIDE SEQUENCE [LARGE SCALE GENOMIC DNA]</scope>
    <source>
        <strain evidence="5">Up_M1</strain>
        <tissue evidence="5">Testis</tissue>
    </source>
</reference>
<dbReference type="Pfam" id="PF13855">
    <property type="entry name" value="LRR_8"/>
    <property type="match status" value="1"/>
</dbReference>
<evidence type="ECO:0008006" key="7">
    <source>
        <dbReference type="Google" id="ProtNLM"/>
    </source>
</evidence>
<keyword evidence="1" id="KW-0433">Leucine-rich repeat</keyword>
<dbReference type="CDD" id="cd23767">
    <property type="entry name" value="IQCD"/>
    <property type="match status" value="2"/>
</dbReference>
<feature type="compositionally biased region" description="Basic and acidic residues" evidence="4">
    <location>
        <begin position="415"/>
        <end position="428"/>
    </location>
</feature>
<feature type="compositionally biased region" description="Basic and acidic residues" evidence="4">
    <location>
        <begin position="1187"/>
        <end position="1197"/>
    </location>
</feature>
<feature type="region of interest" description="Disordered" evidence="4">
    <location>
        <begin position="1398"/>
        <end position="1487"/>
    </location>
</feature>
<feature type="compositionally biased region" description="Low complexity" evidence="4">
    <location>
        <begin position="1229"/>
        <end position="1247"/>
    </location>
</feature>
<dbReference type="Gene3D" id="1.20.5.190">
    <property type="match status" value="1"/>
</dbReference>
<dbReference type="SMART" id="SM00015">
    <property type="entry name" value="IQ"/>
    <property type="match status" value="3"/>
</dbReference>
<keyword evidence="3" id="KW-0175">Coiled coil</keyword>
<evidence type="ECO:0000313" key="5">
    <source>
        <dbReference type="EMBL" id="KAL0968633.1"/>
    </source>
</evidence>
<sequence>MDVKDLSKLNINNSDDIELDHFEEEDLYSSNDAEDKYAEDAPDNIPDSMLKYFVASKNRASLFEKLILEDVKGDDYDELGTAEVFSFNVSNFKDVLLDSASGSNLHEDPAKFKGLVMSEMENEELNAIPKEASLHNVSDHDIPDSSAHTNQGDAYLESEKQLSLELKALECKLKEEEEKRIQEYEMEREEEQIKQRKMDEWRKSRNRDFEEDLRKIAEVRLHYPAGVDEATETETEENLQQELLQHQELISCLQAQLQDERRAFENAQEEEHMKRQQARCRAAITVQAALRGHLVRRWTRPELHRRRDEQRRCQEERRMMREREERARREQEELRQKLEEEECRRKLEDEEMRSRAEYEKAKEEEREEKRNNDEQISEEKQVAEKEFSQRRRKDKEEIELDEKKPENLQTLAAGRGRDKCQTSREEKPAVTQRSSSDPSDLSDPIDPEPAVGPVSVSHGPVSVSLPPHIEQRGLAWRRGCPPWSELSLQNQRKQLKHGGRTPGRRGGRRAAEGSRLPPLCTEILLQSGAWNSLQEITTVALERLPACSLTTLSQCPRLQSLTMTSCGLTSLEGLSRCTELRYIDVQDNVITFVNCENLENLRILRLGRNRLTSIHGLADAVNLDILEISHNAITRISGLESLKRLQKLLLDHNQLISTRGLGDVCTLLTLGLSHNHLSSVAGLQNCPLLRTLDLAGNNLTEPPSLHNQVLLRELSLDDNSMSSLRGLTDCWLPLIQLLSVAQNSITQLPSLSDFVSLEKLDARQNCLSELQNLCDSLQGCPVLREVHLTGNPVLQEPSWRSSLQKAVPGLQDIDGQPPAPPTGQVRALLHVPQHSFLTFCQDQLLQLQNLHHRHNLQLRGAVCPLESLRLTLQHHEEHLRLAEEHRCAHERGHTQPDRSECSMPMASVTPAEQANVAGMESGDGVVSVTEMVQPERKFCEGSSSHLQVLPLRSRANGNTGAPPQDSAPKCSPVTGFTGVDGKPDANTLNKASFTTATFPQEPRRPQVKTIPQSKTIPQVKTIPQSKTIPQVKTIPQSKTIPQVKTIPQSKTILQVKTIPQSKLDLKNTAATVIQRHWRGRQRIQPGEGRGEGSHAGSKQGWLEPGYAATTIQAVWRGYALRRRLAAALAQARAFHSGDQVDDFEEVDVDEFVFDETVLETAWMMTPLSDNTHPRTVPHTPPFPEQLRGPEHPRHVPEPRQQTSPPVPLWKPKQAWTGGDRAEPSLKTVSPESISSTKSPASASGLSGLSERSEKILEEWGFTDSNTALLMLKRAQKMKSKKQQQRKLLDPSVRLALFRHHSNQHAPQDSRMKPAAEPRQYITAHQTELALEGTSRVDQGKPRKGDQTRLKHERTYQWLHTQPLHSHSRHSESQYFLPEIDPDILNGGRVQLVAAAYRESPDQISGSPANSTSNTPPRKGHVESRRHSTGQPNRIRTRSLHQDENDIPLSPQRVSSAPTKKERMSFRDNPVLKSGGWGGGKKRDKLHK</sequence>
<feature type="region of interest" description="Disordered" evidence="4">
    <location>
        <begin position="1169"/>
        <end position="1247"/>
    </location>
</feature>
<keyword evidence="2" id="KW-0677">Repeat</keyword>
<feature type="region of interest" description="Disordered" evidence="4">
    <location>
        <begin position="308"/>
        <end position="466"/>
    </location>
</feature>
<feature type="compositionally biased region" description="Polar residues" evidence="4">
    <location>
        <begin position="1009"/>
        <end position="1024"/>
    </location>
</feature>
<evidence type="ECO:0000256" key="2">
    <source>
        <dbReference type="ARBA" id="ARBA00022737"/>
    </source>
</evidence>
<organism evidence="5 6">
    <name type="scientific">Umbra pygmaea</name>
    <name type="common">Eastern mudminnow</name>
    <dbReference type="NCBI Taxonomy" id="75934"/>
    <lineage>
        <taxon>Eukaryota</taxon>
        <taxon>Metazoa</taxon>
        <taxon>Chordata</taxon>
        <taxon>Craniata</taxon>
        <taxon>Vertebrata</taxon>
        <taxon>Euteleostomi</taxon>
        <taxon>Actinopterygii</taxon>
        <taxon>Neopterygii</taxon>
        <taxon>Teleostei</taxon>
        <taxon>Protacanthopterygii</taxon>
        <taxon>Esociformes</taxon>
        <taxon>Umbridae</taxon>
        <taxon>Umbra</taxon>
    </lineage>
</organism>
<protein>
    <recommendedName>
        <fullName evidence="7">Leucine-rich repeat and IQ domain-containing protein 1</fullName>
    </recommendedName>
</protein>